<organism evidence="3 4">
    <name type="scientific">Methylobacterium variabile</name>
    <dbReference type="NCBI Taxonomy" id="298794"/>
    <lineage>
        <taxon>Bacteria</taxon>
        <taxon>Pseudomonadati</taxon>
        <taxon>Pseudomonadota</taxon>
        <taxon>Alphaproteobacteria</taxon>
        <taxon>Hyphomicrobiales</taxon>
        <taxon>Methylobacteriaceae</taxon>
        <taxon>Methylobacterium</taxon>
    </lineage>
</organism>
<protein>
    <recommendedName>
        <fullName evidence="2">UPF0178 protein VQ02_29630</fullName>
    </recommendedName>
</protein>
<dbReference type="PATRIC" id="fig|298794.3.peg.4011"/>
<dbReference type="PANTHER" id="PTHR35146:SF1">
    <property type="entry name" value="UPF0178 PROTEIN YAII"/>
    <property type="match status" value="1"/>
</dbReference>
<dbReference type="Proteomes" id="UP000035955">
    <property type="component" value="Unassembled WGS sequence"/>
</dbReference>
<dbReference type="EMBL" id="LABY01000256">
    <property type="protein sequence ID" value="KMO29454.1"/>
    <property type="molecule type" value="Genomic_DNA"/>
</dbReference>
<dbReference type="PANTHER" id="PTHR35146">
    <property type="entry name" value="UPF0178 PROTEIN YAII"/>
    <property type="match status" value="1"/>
</dbReference>
<evidence type="ECO:0000313" key="3">
    <source>
        <dbReference type="EMBL" id="KMO29454.1"/>
    </source>
</evidence>
<sequence length="155" mass="16363">MDPLTIYVDADACPVKDEVYRVAGRHGVHVVVVANAVLNLPREPWIERVVVSGNLDAADDWIAERAGPRSIVVTADVPLASRCVKAGATVLAPNGKGFTDASIGMALATRDLMQSLREAGAVTGGPKPFSARDRSAFLGALDRAVMRLRRNASGS</sequence>
<comment type="similarity">
    <text evidence="1 2">Belongs to the UPF0178 family.</text>
</comment>
<evidence type="ECO:0000256" key="2">
    <source>
        <dbReference type="HAMAP-Rule" id="MF_00489"/>
    </source>
</evidence>
<dbReference type="InterPro" id="IPR003791">
    <property type="entry name" value="UPF0178"/>
</dbReference>
<reference evidence="3 4" key="1">
    <citation type="submission" date="2015-03" db="EMBL/GenBank/DDBJ databases">
        <title>Genome sequencing of Methylobacterium variabile DSM 16961.</title>
        <authorList>
            <person name="Chaudhry V."/>
            <person name="Patil P.B."/>
        </authorList>
    </citation>
    <scope>NUCLEOTIDE SEQUENCE [LARGE SCALE GENOMIC DNA]</scope>
    <source>
        <strain evidence="3 4">DSM 16961</strain>
    </source>
</reference>
<dbReference type="NCBIfam" id="NF001095">
    <property type="entry name" value="PRK00124.1"/>
    <property type="match status" value="1"/>
</dbReference>
<evidence type="ECO:0000313" key="4">
    <source>
        <dbReference type="Proteomes" id="UP000035955"/>
    </source>
</evidence>
<dbReference type="RefSeq" id="WP_048447830.1">
    <property type="nucleotide sequence ID" value="NZ_LABY01000256.1"/>
</dbReference>
<gene>
    <name evidence="3" type="ORF">VQ02_29630</name>
</gene>
<comment type="caution">
    <text evidence="3">The sequence shown here is derived from an EMBL/GenBank/DDBJ whole genome shotgun (WGS) entry which is preliminary data.</text>
</comment>
<dbReference type="AlphaFoldDB" id="A0A0J6S6X6"/>
<name>A0A0J6S6X6_9HYPH</name>
<dbReference type="Pfam" id="PF02639">
    <property type="entry name" value="DUF188"/>
    <property type="match status" value="1"/>
</dbReference>
<proteinExistence type="inferred from homology"/>
<keyword evidence="4" id="KW-1185">Reference proteome</keyword>
<accession>A0A0J6S6X6</accession>
<dbReference type="HAMAP" id="MF_00489">
    <property type="entry name" value="UPF0178"/>
    <property type="match status" value="1"/>
</dbReference>
<dbReference type="OrthoDB" id="9798918at2"/>
<evidence type="ECO:0000256" key="1">
    <source>
        <dbReference type="ARBA" id="ARBA00008522"/>
    </source>
</evidence>